<sequence>MASAAWSERVLELVLKLNNLQRAGCLPFCVQGQRVGWVTPPVAQVLAQHSDVFALYKDPEARLELSDHLGSPHERTRAVQQVMESLRSGDVFPCLREWRGELFDVKGLFSDAPLLTMERAATPLLGVPRYGVHVNGFLRRGADLFMWIARRSLTKPNYPGKLDHLAAGGVSAGSSLWETLLKECTEEACISESLASTARPAGTVSYAYRKGEALYLECQFVFDLEVPETFQPCIGDGEVQEFYLWPLDKVRDAIATQEFKPNCALVVLDFLIRTGHVQPDTEKFYTKFVENLHGPL</sequence>
<comment type="caution">
    <text evidence="2">The sequence shown here is derived from an EMBL/GenBank/DDBJ whole genome shotgun (WGS) entry which is preliminary data.</text>
</comment>
<dbReference type="PROSITE" id="PS51462">
    <property type="entry name" value="NUDIX"/>
    <property type="match status" value="1"/>
</dbReference>
<dbReference type="OrthoDB" id="10261522at2759"/>
<dbReference type="SUPFAM" id="SSF55811">
    <property type="entry name" value="Nudix"/>
    <property type="match status" value="1"/>
</dbReference>
<dbReference type="GO" id="GO:0044715">
    <property type="term" value="F:8-oxo-dGDP phosphatase activity"/>
    <property type="evidence" value="ECO:0007669"/>
    <property type="project" value="UniProtKB-ARBA"/>
</dbReference>
<reference evidence="2" key="1">
    <citation type="thesis" date="2020" institute="ProQuest LLC" country="789 East Eisenhower Parkway, Ann Arbor, MI, USA">
        <title>Comparative Genomics and Chromosome Evolution.</title>
        <authorList>
            <person name="Mudd A.B."/>
        </authorList>
    </citation>
    <scope>NUCLEOTIDE SEQUENCE</scope>
    <source>
        <strain evidence="2">HN-11 Male</strain>
        <tissue evidence="2">Kidney and liver</tissue>
    </source>
</reference>
<dbReference type="FunFam" id="3.90.79.10:FF:000019">
    <property type="entry name" value="Thiamin pyrophosphokinase, putative"/>
    <property type="match status" value="1"/>
</dbReference>
<proteinExistence type="predicted"/>
<evidence type="ECO:0000313" key="3">
    <source>
        <dbReference type="Proteomes" id="UP000770717"/>
    </source>
</evidence>
<name>A0A8J6BRB7_ELECQ</name>
<gene>
    <name evidence="2" type="ORF">GDO78_016681</name>
</gene>
<dbReference type="EMBL" id="WNTK01002079">
    <property type="protein sequence ID" value="KAG9466408.1"/>
    <property type="molecule type" value="Genomic_DNA"/>
</dbReference>
<dbReference type="InterPro" id="IPR031804">
    <property type="entry name" value="DUF4743"/>
</dbReference>
<keyword evidence="3" id="KW-1185">Reference proteome</keyword>
<dbReference type="InterPro" id="IPR015797">
    <property type="entry name" value="NUDIX_hydrolase-like_dom_sf"/>
</dbReference>
<dbReference type="Gene3D" id="3.90.79.10">
    <property type="entry name" value="Nucleoside Triphosphate Pyrophosphohydrolase"/>
    <property type="match status" value="1"/>
</dbReference>
<dbReference type="PANTHER" id="PTHR13622">
    <property type="entry name" value="THIAMIN PYROPHOSPHOKINASE"/>
    <property type="match status" value="1"/>
</dbReference>
<feature type="domain" description="Nudix hydrolase" evidence="1">
    <location>
        <begin position="129"/>
        <end position="269"/>
    </location>
</feature>
<evidence type="ECO:0000313" key="2">
    <source>
        <dbReference type="EMBL" id="KAG9466408.1"/>
    </source>
</evidence>
<accession>A0A8J6BRB7</accession>
<dbReference type="CDD" id="cd03676">
    <property type="entry name" value="NUDIX_Tnr3_like"/>
    <property type="match status" value="1"/>
</dbReference>
<dbReference type="InterPro" id="IPR000086">
    <property type="entry name" value="NUDIX_hydrolase_dom"/>
</dbReference>
<organism evidence="2 3">
    <name type="scientific">Eleutherodactylus coqui</name>
    <name type="common">Puerto Rican coqui</name>
    <dbReference type="NCBI Taxonomy" id="57060"/>
    <lineage>
        <taxon>Eukaryota</taxon>
        <taxon>Metazoa</taxon>
        <taxon>Chordata</taxon>
        <taxon>Craniata</taxon>
        <taxon>Vertebrata</taxon>
        <taxon>Euteleostomi</taxon>
        <taxon>Amphibia</taxon>
        <taxon>Batrachia</taxon>
        <taxon>Anura</taxon>
        <taxon>Neobatrachia</taxon>
        <taxon>Hyloidea</taxon>
        <taxon>Eleutherodactylidae</taxon>
        <taxon>Eleutherodactylinae</taxon>
        <taxon>Eleutherodactylus</taxon>
        <taxon>Eleutherodactylus</taxon>
    </lineage>
</organism>
<dbReference type="Pfam" id="PF00293">
    <property type="entry name" value="NUDIX"/>
    <property type="match status" value="1"/>
</dbReference>
<dbReference type="Proteomes" id="UP000770717">
    <property type="component" value="Unassembled WGS sequence"/>
</dbReference>
<dbReference type="AlphaFoldDB" id="A0A8J6BRB7"/>
<protein>
    <recommendedName>
        <fullName evidence="1">Nudix hydrolase domain-containing protein</fullName>
    </recommendedName>
</protein>
<dbReference type="PANTHER" id="PTHR13622:SF8">
    <property type="entry name" value="THIAMIN PYROPHOSPHOKINASE 1"/>
    <property type="match status" value="1"/>
</dbReference>
<evidence type="ECO:0000259" key="1">
    <source>
        <dbReference type="PROSITE" id="PS51462"/>
    </source>
</evidence>
<dbReference type="Pfam" id="PF15916">
    <property type="entry name" value="DUF4743"/>
    <property type="match status" value="1"/>
</dbReference>